<dbReference type="EMBL" id="PKLF01000009">
    <property type="protein sequence ID" value="MBE8612930.1"/>
    <property type="molecule type" value="Genomic_DNA"/>
</dbReference>
<feature type="chain" id="PRO_5034980251" evidence="1">
    <location>
        <begin position="22"/>
        <end position="247"/>
    </location>
</feature>
<organism evidence="2 3">
    <name type="scientific">Morganella morganii</name>
    <name type="common">Proteus morganii</name>
    <dbReference type="NCBI Taxonomy" id="582"/>
    <lineage>
        <taxon>Bacteria</taxon>
        <taxon>Pseudomonadati</taxon>
        <taxon>Pseudomonadota</taxon>
        <taxon>Gammaproteobacteria</taxon>
        <taxon>Enterobacterales</taxon>
        <taxon>Morganellaceae</taxon>
        <taxon>Morganella</taxon>
    </lineage>
</organism>
<keyword evidence="1" id="KW-0732">Signal</keyword>
<gene>
    <name evidence="2" type="ORF">CYG68_10930</name>
</gene>
<comment type="caution">
    <text evidence="2">The sequence shown here is derived from an EMBL/GenBank/DDBJ whole genome shotgun (WGS) entry which is preliminary data.</text>
</comment>
<dbReference type="InterPro" id="IPR022293">
    <property type="entry name" value="Integrating-conj_element"/>
</dbReference>
<sequence>MKNIRCVVLLGGCLMSAPLTAAQSVSGTTQPVQIEAGKSAESQTQSLQYEAQEWGVSAEEYARFEALMKGRRGIQSPGLDPLTTLGIEARSDEERRRLAEKWVQQEFARAEKELAFQREVDAAWKRLYGQILPVSLGTAGGTAGMVQGTAQRRQALFVQAENCSACDVRLATLLAGKQPFDIYVLGTKGDDNRLRAWARQKNIPAERVRKREITLNHDGGLSLQYGLTTTPVVMQQLPDGRWRPLTP</sequence>
<protein>
    <submittedName>
        <fullName evidence="2">TIGR03759 family integrating conjugative element protein</fullName>
    </submittedName>
</protein>
<proteinExistence type="predicted"/>
<accession>A0A8I0PWQ0</accession>
<evidence type="ECO:0000313" key="2">
    <source>
        <dbReference type="EMBL" id="MBE8612930.1"/>
    </source>
</evidence>
<feature type="signal peptide" evidence="1">
    <location>
        <begin position="1"/>
        <end position="21"/>
    </location>
</feature>
<name>A0A8I0PWQ0_MORMO</name>
<dbReference type="RefSeq" id="WP_193829815.1">
    <property type="nucleotide sequence ID" value="NZ_PKLF01000009.1"/>
</dbReference>
<evidence type="ECO:0000313" key="3">
    <source>
        <dbReference type="Proteomes" id="UP000650477"/>
    </source>
</evidence>
<dbReference type="AlphaFoldDB" id="A0A8I0PWQ0"/>
<evidence type="ECO:0000256" key="1">
    <source>
        <dbReference type="SAM" id="SignalP"/>
    </source>
</evidence>
<dbReference type="NCBIfam" id="TIGR03759">
    <property type="entry name" value="conj_TIGR03759"/>
    <property type="match status" value="1"/>
</dbReference>
<dbReference type="Proteomes" id="UP000650477">
    <property type="component" value="Unassembled WGS sequence"/>
</dbReference>
<reference evidence="2" key="1">
    <citation type="submission" date="2017-12" db="EMBL/GenBank/DDBJ databases">
        <title>Genome sequencing and analysis.</title>
        <authorList>
            <person name="Huang Y.-T."/>
        </authorList>
    </citation>
    <scope>NUCLEOTIDE SEQUENCE</scope>
    <source>
        <strain evidence="2">VGH116</strain>
    </source>
</reference>